<evidence type="ECO:0000313" key="15">
    <source>
        <dbReference type="Proteomes" id="UP000037069"/>
    </source>
</evidence>
<evidence type="ECO:0000256" key="10">
    <source>
        <dbReference type="ARBA" id="ARBA00023201"/>
    </source>
</evidence>
<protein>
    <recommendedName>
        <fullName evidence="16">Sodium channel protein Nach</fullName>
    </recommendedName>
</protein>
<dbReference type="InterPro" id="IPR001873">
    <property type="entry name" value="ENaC"/>
</dbReference>
<keyword evidence="3 12" id="KW-0813">Transport</keyword>
<evidence type="ECO:0000256" key="5">
    <source>
        <dbReference type="ARBA" id="ARBA00022692"/>
    </source>
</evidence>
<evidence type="ECO:0000313" key="14">
    <source>
        <dbReference type="EMBL" id="KNC21897.1"/>
    </source>
</evidence>
<dbReference type="OMA" id="GTWDNET"/>
<evidence type="ECO:0000256" key="8">
    <source>
        <dbReference type="ARBA" id="ARBA00023065"/>
    </source>
</evidence>
<evidence type="ECO:0000256" key="3">
    <source>
        <dbReference type="ARBA" id="ARBA00022448"/>
    </source>
</evidence>
<feature type="transmembrane region" description="Helical" evidence="13">
    <location>
        <begin position="56"/>
        <end position="77"/>
    </location>
</feature>
<reference evidence="14 15" key="1">
    <citation type="journal article" date="2015" name="Nat. Commun.">
        <title>Lucilia cuprina genome unlocks parasitic fly biology to underpin future interventions.</title>
        <authorList>
            <person name="Anstead C.A."/>
            <person name="Korhonen P.K."/>
            <person name="Young N.D."/>
            <person name="Hall R.S."/>
            <person name="Jex A.R."/>
            <person name="Murali S.C."/>
            <person name="Hughes D.S."/>
            <person name="Lee S.F."/>
            <person name="Perry T."/>
            <person name="Stroehlein A.J."/>
            <person name="Ansell B.R."/>
            <person name="Breugelmans B."/>
            <person name="Hofmann A."/>
            <person name="Qu J."/>
            <person name="Dugan S."/>
            <person name="Lee S.L."/>
            <person name="Chao H."/>
            <person name="Dinh H."/>
            <person name="Han Y."/>
            <person name="Doddapaneni H.V."/>
            <person name="Worley K.C."/>
            <person name="Muzny D.M."/>
            <person name="Ioannidis P."/>
            <person name="Waterhouse R.M."/>
            <person name="Zdobnov E.M."/>
            <person name="James P.J."/>
            <person name="Bagnall N.H."/>
            <person name="Kotze A.C."/>
            <person name="Gibbs R.A."/>
            <person name="Richards S."/>
            <person name="Batterham P."/>
            <person name="Gasser R.B."/>
        </authorList>
    </citation>
    <scope>NUCLEOTIDE SEQUENCE [LARGE SCALE GENOMIC DNA]</scope>
    <source>
        <strain evidence="14 15">LS</strain>
        <tissue evidence="14">Full body</tissue>
    </source>
</reference>
<keyword evidence="8 12" id="KW-0406">Ion transport</keyword>
<sequence>MVDIKSTSNAVWWIKNPKEHERRTTLCQDMTDLFRNISMHGYNKLLETELFLYEKLIWFCLHVTTLAVVITILSYTWDQFVLQYFALNLHDPLYPIENMPFPGVSICSNNRISRQAAERYAYELSFKDPRNRSAQHFIKYVKHFNSLYYKFQRVDDFDEFERFQSFLDIYGTDENETYYDLLRTVKMRKCYFDDESPDPDLLLRNTYTFSNCITRCRIRSIAALCNCVPFYMPLEYMEKVGVPYCSLHHVACMNLKWRNVLTKRISILGLEREVEEALYCPQCLPSCDDTQYDISMMSLPTDRLVLPENVGDDFNLKLEDLSVLRVYFGEPTALFYKRVISNTWEEAFTDIGDVINIYWTYFQVIHNL</sequence>
<dbReference type="PANTHER" id="PTHR11690">
    <property type="entry name" value="AMILORIDE-SENSITIVE SODIUM CHANNEL-RELATED"/>
    <property type="match status" value="1"/>
</dbReference>
<evidence type="ECO:0000256" key="6">
    <source>
        <dbReference type="ARBA" id="ARBA00022989"/>
    </source>
</evidence>
<keyword evidence="4 12" id="KW-0894">Sodium channel</keyword>
<dbReference type="Gene3D" id="1.10.287.820">
    <property type="entry name" value="Acid-sensing ion channel domain"/>
    <property type="match status" value="1"/>
</dbReference>
<evidence type="ECO:0000256" key="1">
    <source>
        <dbReference type="ARBA" id="ARBA00004141"/>
    </source>
</evidence>
<comment type="subcellular location">
    <subcellularLocation>
        <location evidence="1">Membrane</location>
        <topology evidence="1">Multi-pass membrane protein</topology>
    </subcellularLocation>
</comment>
<keyword evidence="7" id="KW-0915">Sodium</keyword>
<dbReference type="Pfam" id="PF00858">
    <property type="entry name" value="ASC"/>
    <property type="match status" value="2"/>
</dbReference>
<accession>A0A0L0BPC8</accession>
<evidence type="ECO:0000256" key="7">
    <source>
        <dbReference type="ARBA" id="ARBA00023053"/>
    </source>
</evidence>
<evidence type="ECO:0000256" key="9">
    <source>
        <dbReference type="ARBA" id="ARBA00023136"/>
    </source>
</evidence>
<name>A0A0L0BPC8_LUCCU</name>
<keyword evidence="5 12" id="KW-0812">Transmembrane</keyword>
<evidence type="ECO:0000256" key="11">
    <source>
        <dbReference type="ARBA" id="ARBA00023303"/>
    </source>
</evidence>
<keyword evidence="10 12" id="KW-0739">Sodium transport</keyword>
<organism evidence="14 15">
    <name type="scientific">Lucilia cuprina</name>
    <name type="common">Green bottle fly</name>
    <name type="synonym">Australian sheep blowfly</name>
    <dbReference type="NCBI Taxonomy" id="7375"/>
    <lineage>
        <taxon>Eukaryota</taxon>
        <taxon>Metazoa</taxon>
        <taxon>Ecdysozoa</taxon>
        <taxon>Arthropoda</taxon>
        <taxon>Hexapoda</taxon>
        <taxon>Insecta</taxon>
        <taxon>Pterygota</taxon>
        <taxon>Neoptera</taxon>
        <taxon>Endopterygota</taxon>
        <taxon>Diptera</taxon>
        <taxon>Brachycera</taxon>
        <taxon>Muscomorpha</taxon>
        <taxon>Oestroidea</taxon>
        <taxon>Calliphoridae</taxon>
        <taxon>Luciliinae</taxon>
        <taxon>Lucilia</taxon>
    </lineage>
</organism>
<evidence type="ECO:0000256" key="2">
    <source>
        <dbReference type="ARBA" id="ARBA00007193"/>
    </source>
</evidence>
<dbReference type="OrthoDB" id="6436100at2759"/>
<dbReference type="GO" id="GO:0005886">
    <property type="term" value="C:plasma membrane"/>
    <property type="evidence" value="ECO:0007669"/>
    <property type="project" value="TreeGrafter"/>
</dbReference>
<comment type="similarity">
    <text evidence="2 12">Belongs to the amiloride-sensitive sodium channel (TC 1.A.6) family.</text>
</comment>
<dbReference type="PANTHER" id="PTHR11690:SF253">
    <property type="entry name" value="PICKPOCKET 18-RELATED"/>
    <property type="match status" value="1"/>
</dbReference>
<evidence type="ECO:0000256" key="12">
    <source>
        <dbReference type="RuleBase" id="RU000679"/>
    </source>
</evidence>
<evidence type="ECO:0000256" key="4">
    <source>
        <dbReference type="ARBA" id="ARBA00022461"/>
    </source>
</evidence>
<dbReference type="Proteomes" id="UP000037069">
    <property type="component" value="Unassembled WGS sequence"/>
</dbReference>
<dbReference type="AlphaFoldDB" id="A0A0L0BPC8"/>
<keyword evidence="11 12" id="KW-0407">Ion channel</keyword>
<keyword evidence="15" id="KW-1185">Reference proteome</keyword>
<evidence type="ECO:0008006" key="16">
    <source>
        <dbReference type="Google" id="ProtNLM"/>
    </source>
</evidence>
<dbReference type="EMBL" id="JRES01001573">
    <property type="protein sequence ID" value="KNC21897.1"/>
    <property type="molecule type" value="Genomic_DNA"/>
</dbReference>
<keyword evidence="9 13" id="KW-0472">Membrane</keyword>
<proteinExistence type="inferred from homology"/>
<evidence type="ECO:0000256" key="13">
    <source>
        <dbReference type="SAM" id="Phobius"/>
    </source>
</evidence>
<keyword evidence="6 13" id="KW-1133">Transmembrane helix</keyword>
<comment type="caution">
    <text evidence="14">The sequence shown here is derived from an EMBL/GenBank/DDBJ whole genome shotgun (WGS) entry which is preliminary data.</text>
</comment>
<dbReference type="GO" id="GO:0015280">
    <property type="term" value="F:ligand-gated sodium channel activity"/>
    <property type="evidence" value="ECO:0007669"/>
    <property type="project" value="TreeGrafter"/>
</dbReference>
<gene>
    <name evidence="14" type="ORF">FF38_14158</name>
</gene>